<keyword evidence="3" id="KW-1185">Reference proteome</keyword>
<reference evidence="2 3" key="1">
    <citation type="submission" date="2017-06" db="EMBL/GenBank/DDBJ databases">
        <title>Genome Sequencing of the methanotroph Methylovulum psychrotolerants str. HV10-M2 isolated from a high-altitude environment.</title>
        <authorList>
            <person name="Mateos-Rivera A."/>
        </authorList>
    </citation>
    <scope>NUCLEOTIDE SEQUENCE [LARGE SCALE GENOMIC DNA]</scope>
    <source>
        <strain evidence="2 3">HV10_M2</strain>
    </source>
</reference>
<sequence length="41" mass="4525">MNKNERELLQLRGKVLGCHCKPAACHGDVLANYLNSLDDGK</sequence>
<protein>
    <recommendedName>
        <fullName evidence="1">DUF4326 domain-containing protein</fullName>
    </recommendedName>
</protein>
<evidence type="ECO:0000313" key="2">
    <source>
        <dbReference type="EMBL" id="ASF45912.1"/>
    </source>
</evidence>
<evidence type="ECO:0000313" key="3">
    <source>
        <dbReference type="Proteomes" id="UP000197019"/>
    </source>
</evidence>
<dbReference type="RefSeq" id="WP_088618787.1">
    <property type="nucleotide sequence ID" value="NZ_CP022129.1"/>
</dbReference>
<dbReference type="InterPro" id="IPR025475">
    <property type="entry name" value="DUF4326"/>
</dbReference>
<dbReference type="EMBL" id="CP022129">
    <property type="protein sequence ID" value="ASF45912.1"/>
    <property type="molecule type" value="Genomic_DNA"/>
</dbReference>
<feature type="domain" description="DUF4326" evidence="1">
    <location>
        <begin position="6"/>
        <end position="31"/>
    </location>
</feature>
<name>A0A1Z4BXC5_9GAMM</name>
<dbReference type="Pfam" id="PF14216">
    <property type="entry name" value="DUF4326"/>
    <property type="match status" value="1"/>
</dbReference>
<dbReference type="AlphaFoldDB" id="A0A1Z4BXC5"/>
<organism evidence="2 3">
    <name type="scientific">Methylovulum psychrotolerans</name>
    <dbReference type="NCBI Taxonomy" id="1704499"/>
    <lineage>
        <taxon>Bacteria</taxon>
        <taxon>Pseudomonadati</taxon>
        <taxon>Pseudomonadota</taxon>
        <taxon>Gammaproteobacteria</taxon>
        <taxon>Methylococcales</taxon>
        <taxon>Methylococcaceae</taxon>
        <taxon>Methylovulum</taxon>
    </lineage>
</organism>
<proteinExistence type="predicted"/>
<dbReference type="KEGG" id="mpsy:CEK71_07380"/>
<accession>A0A1Z4BXC5</accession>
<gene>
    <name evidence="2" type="ORF">CEK71_07380</name>
</gene>
<dbReference type="Proteomes" id="UP000197019">
    <property type="component" value="Chromosome"/>
</dbReference>
<evidence type="ECO:0000259" key="1">
    <source>
        <dbReference type="Pfam" id="PF14216"/>
    </source>
</evidence>